<reference evidence="3 4" key="1">
    <citation type="journal article" date="2024" name="Nat. Commun.">
        <title>Phylogenomics reveals the evolutionary origins of lichenization in chlorophyte algae.</title>
        <authorList>
            <person name="Puginier C."/>
            <person name="Libourel C."/>
            <person name="Otte J."/>
            <person name="Skaloud P."/>
            <person name="Haon M."/>
            <person name="Grisel S."/>
            <person name="Petersen M."/>
            <person name="Berrin J.G."/>
            <person name="Delaux P.M."/>
            <person name="Dal Grande F."/>
            <person name="Keller J."/>
        </authorList>
    </citation>
    <scope>NUCLEOTIDE SEQUENCE [LARGE SCALE GENOMIC DNA]</scope>
    <source>
        <strain evidence="3 4">SAG 2145</strain>
    </source>
</reference>
<gene>
    <name evidence="3" type="ORF">WJX74_000471</name>
</gene>
<dbReference type="AlphaFoldDB" id="A0AAW1R060"/>
<proteinExistence type="predicted"/>
<comment type="caution">
    <text evidence="3">The sequence shown here is derived from an EMBL/GenBank/DDBJ whole genome shotgun (WGS) entry which is preliminary data.</text>
</comment>
<organism evidence="3 4">
    <name type="scientific">Apatococcus lobatus</name>
    <dbReference type="NCBI Taxonomy" id="904363"/>
    <lineage>
        <taxon>Eukaryota</taxon>
        <taxon>Viridiplantae</taxon>
        <taxon>Chlorophyta</taxon>
        <taxon>core chlorophytes</taxon>
        <taxon>Trebouxiophyceae</taxon>
        <taxon>Chlorellales</taxon>
        <taxon>Chlorellaceae</taxon>
        <taxon>Apatococcus</taxon>
    </lineage>
</organism>
<dbReference type="Pfam" id="PF02373">
    <property type="entry name" value="JmjC"/>
    <property type="match status" value="1"/>
</dbReference>
<accession>A0AAW1R060</accession>
<dbReference type="InterPro" id="IPR003347">
    <property type="entry name" value="JmjC_dom"/>
</dbReference>
<feature type="compositionally biased region" description="Polar residues" evidence="1">
    <location>
        <begin position="65"/>
        <end position="87"/>
    </location>
</feature>
<keyword evidence="4" id="KW-1185">Reference proteome</keyword>
<evidence type="ECO:0000256" key="1">
    <source>
        <dbReference type="SAM" id="MobiDB-lite"/>
    </source>
</evidence>
<name>A0AAW1R060_9CHLO</name>
<feature type="region of interest" description="Disordered" evidence="1">
    <location>
        <begin position="41"/>
        <end position="96"/>
    </location>
</feature>
<evidence type="ECO:0000259" key="2">
    <source>
        <dbReference type="Pfam" id="PF02373"/>
    </source>
</evidence>
<dbReference type="Proteomes" id="UP001438707">
    <property type="component" value="Unassembled WGS sequence"/>
</dbReference>
<evidence type="ECO:0000313" key="3">
    <source>
        <dbReference type="EMBL" id="KAK9826925.1"/>
    </source>
</evidence>
<dbReference type="SUPFAM" id="SSF51197">
    <property type="entry name" value="Clavaminate synthase-like"/>
    <property type="match status" value="1"/>
</dbReference>
<evidence type="ECO:0000313" key="4">
    <source>
        <dbReference type="Proteomes" id="UP001438707"/>
    </source>
</evidence>
<dbReference type="Gene3D" id="2.60.120.650">
    <property type="entry name" value="Cupin"/>
    <property type="match status" value="1"/>
</dbReference>
<protein>
    <recommendedName>
        <fullName evidence="2">JmjC domain-containing protein</fullName>
    </recommendedName>
</protein>
<sequence>MEGCDRPREKQCRLCGRSKPLDAFRHRSDSGSLRSECAACQNQGNADRNKRARVAKAAVHGSETRPGSPSKSTKDSCSWQCKRPSSTRQEESNGTKTLARHAELQGFLQDDAVTEVLLLETKARQVHQVMQQMHQARDLLQGAKGAFLVAFPGQDLAKETKLHRLLEHSCGIETYPGHLSLGSRSEWVPQDSKVSMVPLFKLLQLGIAMELALDRLASRWHVALTSKQERFCFTAALLDSLPSTLQTLYEPELNLLTDRHHKQLLRDGSPTMRTSMQASLPHLQMCDEDVARLRLDPDVALRCDAGRCSSQAATAWSLADEAIGKCLPKAYADFDALELMEGVSLAATIVSMCFTYTPAHVEDMLQGAVNDLVVGAWKVWYIVDPAKAGIFKELLQETYGPDALQRLFEKRLRPILSTQQMRIAGVRIIFQPPGLMGEVFHWTISLGASIAESSNFFTTAGGTSLPCMCDAWLRHAQEAQSTHSRIDVAAQLAVTLTAFGELNRS</sequence>
<dbReference type="EMBL" id="JALJOS010000019">
    <property type="protein sequence ID" value="KAK9826925.1"/>
    <property type="molecule type" value="Genomic_DNA"/>
</dbReference>
<feature type="domain" description="JmjC" evidence="2">
    <location>
        <begin position="349"/>
        <end position="456"/>
    </location>
</feature>